<dbReference type="Gene3D" id="2.160.10.10">
    <property type="entry name" value="Hexapeptide repeat proteins"/>
    <property type="match status" value="1"/>
</dbReference>
<reference evidence="6" key="1">
    <citation type="journal article" date="2015" name="Nature">
        <title>Complex archaea that bridge the gap between prokaryotes and eukaryotes.</title>
        <authorList>
            <person name="Spang A."/>
            <person name="Saw J.H."/>
            <person name="Jorgensen S.L."/>
            <person name="Zaremba-Niedzwiedzka K."/>
            <person name="Martijn J."/>
            <person name="Lind A.E."/>
            <person name="van Eijk R."/>
            <person name="Schleper C."/>
            <person name="Guy L."/>
            <person name="Ettema T.J."/>
        </authorList>
    </citation>
    <scope>NUCLEOTIDE SEQUENCE</scope>
</reference>
<protein>
    <recommendedName>
        <fullName evidence="7">UDP-3-O-[3-hydroxymyristoyl] glucosamine N-acyltransferase non-repeat region domain-containing protein</fullName>
    </recommendedName>
</protein>
<dbReference type="PANTHER" id="PTHR43378:SF2">
    <property type="entry name" value="UDP-3-O-ACYLGLUCOSAMINE N-ACYLTRANSFERASE 1, MITOCHONDRIAL-RELATED"/>
    <property type="match status" value="1"/>
</dbReference>
<dbReference type="InterPro" id="IPR011004">
    <property type="entry name" value="Trimer_LpxA-like_sf"/>
</dbReference>
<evidence type="ECO:0000256" key="1">
    <source>
        <dbReference type="ARBA" id="ARBA00022516"/>
    </source>
</evidence>
<accession>A0A0F9SHP4</accession>
<evidence type="ECO:0008006" key="7">
    <source>
        <dbReference type="Google" id="ProtNLM"/>
    </source>
</evidence>
<keyword evidence="5" id="KW-0012">Acyltransferase</keyword>
<dbReference type="EMBL" id="LAZR01001962">
    <property type="protein sequence ID" value="KKN36486.1"/>
    <property type="molecule type" value="Genomic_DNA"/>
</dbReference>
<keyword evidence="1" id="KW-0444">Lipid biosynthesis</keyword>
<dbReference type="InterPro" id="IPR007691">
    <property type="entry name" value="LpxD"/>
</dbReference>
<dbReference type="Pfam" id="PF14602">
    <property type="entry name" value="Hexapep_2"/>
    <property type="match status" value="1"/>
</dbReference>
<dbReference type="GO" id="GO:0016410">
    <property type="term" value="F:N-acyltransferase activity"/>
    <property type="evidence" value="ECO:0007669"/>
    <property type="project" value="InterPro"/>
</dbReference>
<sequence>MQTGTLRPAPIDEASENSFSFYARDPDKAQEAIDTTKARVIFVSDKLDTETWLSVIHNDKMLIRVPDPKMEFMRACKGHEDIPEDERVILGKNVIVHTGTVIGEDGLGFVRDEKKNWVKFPHFGRVIIGDNVEIGANCVIDRGTLGDTVIGEGTKLENLIHVAHNAKIGKHCAIVAVTYIGGSSQIGDYTWVGPQVCIRDQIKIGKNCLIGMGAVVTKNIPDNWVVMGTPAKFVRYNE</sequence>
<dbReference type="Gene3D" id="3.40.1390.10">
    <property type="entry name" value="MurE/MurF, N-terminal domain"/>
    <property type="match status" value="1"/>
</dbReference>
<evidence type="ECO:0000256" key="4">
    <source>
        <dbReference type="ARBA" id="ARBA00023098"/>
    </source>
</evidence>
<proteinExistence type="predicted"/>
<keyword evidence="3" id="KW-0808">Transferase</keyword>
<evidence type="ECO:0000256" key="5">
    <source>
        <dbReference type="ARBA" id="ARBA00023315"/>
    </source>
</evidence>
<evidence type="ECO:0000313" key="6">
    <source>
        <dbReference type="EMBL" id="KKN36486.1"/>
    </source>
</evidence>
<dbReference type="Pfam" id="PF00132">
    <property type="entry name" value="Hexapep"/>
    <property type="match status" value="1"/>
</dbReference>
<dbReference type="PANTHER" id="PTHR43378">
    <property type="entry name" value="UDP-3-O-ACYLGLUCOSAMINE N-ACYLTRANSFERASE"/>
    <property type="match status" value="1"/>
</dbReference>
<gene>
    <name evidence="6" type="ORF">LCGC14_0773090</name>
</gene>
<evidence type="ECO:0000256" key="2">
    <source>
        <dbReference type="ARBA" id="ARBA00022556"/>
    </source>
</evidence>
<comment type="caution">
    <text evidence="6">The sequence shown here is derived from an EMBL/GenBank/DDBJ whole genome shotgun (WGS) entry which is preliminary data.</text>
</comment>
<dbReference type="GO" id="GO:0016020">
    <property type="term" value="C:membrane"/>
    <property type="evidence" value="ECO:0007669"/>
    <property type="project" value="GOC"/>
</dbReference>
<organism evidence="6">
    <name type="scientific">marine sediment metagenome</name>
    <dbReference type="NCBI Taxonomy" id="412755"/>
    <lineage>
        <taxon>unclassified sequences</taxon>
        <taxon>metagenomes</taxon>
        <taxon>ecological metagenomes</taxon>
    </lineage>
</organism>
<evidence type="ECO:0000256" key="3">
    <source>
        <dbReference type="ARBA" id="ARBA00022679"/>
    </source>
</evidence>
<dbReference type="SUPFAM" id="SSF51161">
    <property type="entry name" value="Trimeric LpxA-like enzymes"/>
    <property type="match status" value="1"/>
</dbReference>
<name>A0A0F9SHP4_9ZZZZ</name>
<dbReference type="GO" id="GO:0009245">
    <property type="term" value="P:lipid A biosynthetic process"/>
    <property type="evidence" value="ECO:0007669"/>
    <property type="project" value="UniProtKB-KW"/>
</dbReference>
<dbReference type="InterPro" id="IPR001451">
    <property type="entry name" value="Hexapep"/>
</dbReference>
<keyword evidence="2" id="KW-0441">Lipid A biosynthesis</keyword>
<dbReference type="AlphaFoldDB" id="A0A0F9SHP4"/>
<keyword evidence="4" id="KW-0443">Lipid metabolism</keyword>
<dbReference type="CDD" id="cd03352">
    <property type="entry name" value="LbH_LpxD"/>
    <property type="match status" value="1"/>
</dbReference>